<dbReference type="EC" id="2.4.1.122" evidence="6"/>
<evidence type="ECO:0000256" key="11">
    <source>
        <dbReference type="ARBA" id="ARBA00022741"/>
    </source>
</evidence>
<evidence type="ECO:0000256" key="7">
    <source>
        <dbReference type="ARBA" id="ARBA00022676"/>
    </source>
</evidence>
<keyword evidence="10" id="KW-0479">Metal-binding</keyword>
<dbReference type="InterPro" id="IPR026050">
    <property type="entry name" value="C1GALT1/C1GALT1_chp1"/>
</dbReference>
<feature type="domain" description="Fringe-like glycosyltransferase" evidence="23">
    <location>
        <begin position="149"/>
        <end position="311"/>
    </location>
</feature>
<comment type="subcellular location">
    <subcellularLocation>
        <location evidence="2">Membrane</location>
        <topology evidence="2">Single-pass type II membrane protein</topology>
    </subcellularLocation>
</comment>
<dbReference type="UniPathway" id="UPA00378"/>
<evidence type="ECO:0000256" key="6">
    <source>
        <dbReference type="ARBA" id="ARBA00012557"/>
    </source>
</evidence>
<evidence type="ECO:0000256" key="21">
    <source>
        <dbReference type="SAM" id="MobiDB-lite"/>
    </source>
</evidence>
<evidence type="ECO:0000256" key="22">
    <source>
        <dbReference type="SAM" id="Phobius"/>
    </source>
</evidence>
<evidence type="ECO:0000256" key="18">
    <source>
        <dbReference type="ARBA" id="ARBA00040898"/>
    </source>
</evidence>
<sequence length="436" mass="47685">MPLLGLQSAWLPFHGGVLVGFLTTFLLLHGLLLPQPVPVPSRDPQVANASSGWSSPPALYGVAPVDTAGRCWRVALGGDTGDSAGMGLAGQCHSLCLLRLLGDGDHTLSVAARGHRGLRSVLSAVPPPPGEDAGVARGLFRRVRVLCWVMTAPQNLETKARHVRDTWARHCNVALFVSSEPAPHFPAVGLGVAEGRGQLYRKTMRALQYVHRHHRAHADWFLKADDDTFVVLDNLRWLLAAHPPQSPLYFGKRFRPFARQGYMSGGAGYVLSRGALSRVAAAFARGTCGHTGPEEDVALGQCLERLGVAVGDSRDTWGRETFHPFPPEIHLTHRFARGFWYRRYCWYPVVEGPQCCSDLAVSFHYVAGEEMYTLEYLSQRLRPYGYSPRYRPPLSPPAAPGATRAPADPNATRSHPASQAPRAPKPSPSLSWTPPR</sequence>
<proteinExistence type="inferred from homology"/>
<dbReference type="GO" id="GO:0016263">
    <property type="term" value="F:glycoprotein-N-acetylgalactosamine 3-beta-galactosyltransferase activity"/>
    <property type="evidence" value="ECO:0007669"/>
    <property type="project" value="UniProtKB-EC"/>
</dbReference>
<dbReference type="Proteomes" id="UP000694396">
    <property type="component" value="Unplaced"/>
</dbReference>
<evidence type="ECO:0000256" key="13">
    <source>
        <dbReference type="ARBA" id="ARBA00022989"/>
    </source>
</evidence>
<evidence type="ECO:0000256" key="15">
    <source>
        <dbReference type="ARBA" id="ARBA00023157"/>
    </source>
</evidence>
<evidence type="ECO:0000256" key="9">
    <source>
        <dbReference type="ARBA" id="ARBA00022692"/>
    </source>
</evidence>
<keyword evidence="16" id="KW-0325">Glycoprotein</keyword>
<dbReference type="GO" id="GO:0000166">
    <property type="term" value="F:nucleotide binding"/>
    <property type="evidence" value="ECO:0007669"/>
    <property type="project" value="UniProtKB-KW"/>
</dbReference>
<evidence type="ECO:0000259" key="23">
    <source>
        <dbReference type="Pfam" id="PF02434"/>
    </source>
</evidence>
<keyword evidence="17" id="KW-0464">Manganese</keyword>
<keyword evidence="8" id="KW-0808">Transferase</keyword>
<keyword evidence="7" id="KW-0328">Glycosyltransferase</keyword>
<keyword evidence="12" id="KW-0735">Signal-anchor</keyword>
<evidence type="ECO:0000256" key="20">
    <source>
        <dbReference type="ARBA" id="ARBA00059245"/>
    </source>
</evidence>
<keyword evidence="14 22" id="KW-0472">Membrane</keyword>
<dbReference type="Gene3D" id="3.90.550.50">
    <property type="match status" value="1"/>
</dbReference>
<dbReference type="PANTHER" id="PTHR23033:SF9">
    <property type="entry name" value="GLYCOPROTEIN-N-ACETYLGALACTOSAMINE 3-BETA-GALACTOSYLTRANSFERASE 1-A"/>
    <property type="match status" value="1"/>
</dbReference>
<dbReference type="GO" id="GO:0016020">
    <property type="term" value="C:membrane"/>
    <property type="evidence" value="ECO:0007669"/>
    <property type="project" value="UniProtKB-SubCell"/>
</dbReference>
<dbReference type="InterPro" id="IPR003378">
    <property type="entry name" value="Fringe-like_glycosylTrfase"/>
</dbReference>
<keyword evidence="9 22" id="KW-0812">Transmembrane</keyword>
<evidence type="ECO:0000256" key="16">
    <source>
        <dbReference type="ARBA" id="ARBA00023180"/>
    </source>
</evidence>
<evidence type="ECO:0000256" key="12">
    <source>
        <dbReference type="ARBA" id="ARBA00022968"/>
    </source>
</evidence>
<dbReference type="Ensembl" id="ENSCRFT00000003817.1">
    <property type="protein sequence ID" value="ENSCRFP00000003669.1"/>
    <property type="gene ID" value="ENSCRFG00000002994.1"/>
</dbReference>
<feature type="transmembrane region" description="Helical" evidence="22">
    <location>
        <begin position="12"/>
        <end position="33"/>
    </location>
</feature>
<evidence type="ECO:0000256" key="17">
    <source>
        <dbReference type="ARBA" id="ARBA00023211"/>
    </source>
</evidence>
<comment type="pathway">
    <text evidence="3">Protein modification; protein glycosylation.</text>
</comment>
<keyword evidence="13 22" id="KW-1133">Transmembrane helix</keyword>
<name>A0A8C3NVV7_9PASS</name>
<dbReference type="Pfam" id="PF02434">
    <property type="entry name" value="Fringe"/>
    <property type="match status" value="1"/>
</dbReference>
<comment type="function">
    <text evidence="20">Glycosyltransferase that generates the core 1 O-glycan Gal-beta1-3GalNAc-alpha1-Ser/Thr (T antigen), which is a precursor for many extended O-glycans in glycoproteins.</text>
</comment>
<dbReference type="PANTHER" id="PTHR23033">
    <property type="entry name" value="BETA1,3-GALACTOSYLTRANSFERASE"/>
    <property type="match status" value="1"/>
</dbReference>
<keyword evidence="25" id="KW-1185">Reference proteome</keyword>
<evidence type="ECO:0000256" key="5">
    <source>
        <dbReference type="ARBA" id="ARBA00011748"/>
    </source>
</evidence>
<evidence type="ECO:0000313" key="25">
    <source>
        <dbReference type="Proteomes" id="UP000694396"/>
    </source>
</evidence>
<comment type="similarity">
    <text evidence="4">Belongs to the glycosyltransferase 31 family. Beta3-Gal-T subfamily.</text>
</comment>
<keyword evidence="11" id="KW-0547">Nucleotide-binding</keyword>
<comment type="catalytic activity">
    <reaction evidence="19">
        <text>an N-acetyl-alpha-D-galactosaminyl derivative + UDP-alpha-D-galactose = a beta-D-galactosyl-(1-&gt;3)-N-acetyl-alpha-D-galactosaminyl derivative + UDP + H(+)</text>
        <dbReference type="Rhea" id="RHEA:15621"/>
        <dbReference type="ChEBI" id="CHEBI:15378"/>
        <dbReference type="ChEBI" id="CHEBI:28257"/>
        <dbReference type="ChEBI" id="CHEBI:58223"/>
        <dbReference type="ChEBI" id="CHEBI:66914"/>
        <dbReference type="ChEBI" id="CHEBI:133470"/>
        <dbReference type="EC" id="2.4.1.122"/>
    </reaction>
</comment>
<feature type="region of interest" description="Disordered" evidence="21">
    <location>
        <begin position="391"/>
        <end position="436"/>
    </location>
</feature>
<accession>A0A8C3NVV7</accession>
<protein>
    <recommendedName>
        <fullName evidence="18">Glycoprotein-N-acetylgalactosamine 3-beta-galactosyltransferase 1</fullName>
        <ecNumber evidence="6">2.4.1.122</ecNumber>
    </recommendedName>
</protein>
<dbReference type="GO" id="GO:0030145">
    <property type="term" value="F:manganese ion binding"/>
    <property type="evidence" value="ECO:0007669"/>
    <property type="project" value="UniProtKB-ARBA"/>
</dbReference>
<comment type="cofactor">
    <cofactor evidence="1">
        <name>Mn(2+)</name>
        <dbReference type="ChEBI" id="CHEBI:29035"/>
    </cofactor>
</comment>
<organism evidence="24 25">
    <name type="scientific">Cyanoderma ruficeps</name>
    <name type="common">rufous-capped babbler</name>
    <dbReference type="NCBI Taxonomy" id="181631"/>
    <lineage>
        <taxon>Eukaryota</taxon>
        <taxon>Metazoa</taxon>
        <taxon>Chordata</taxon>
        <taxon>Craniata</taxon>
        <taxon>Vertebrata</taxon>
        <taxon>Euteleostomi</taxon>
        <taxon>Archelosauria</taxon>
        <taxon>Archosauria</taxon>
        <taxon>Dinosauria</taxon>
        <taxon>Saurischia</taxon>
        <taxon>Theropoda</taxon>
        <taxon>Coelurosauria</taxon>
        <taxon>Aves</taxon>
        <taxon>Neognathae</taxon>
        <taxon>Neoaves</taxon>
        <taxon>Telluraves</taxon>
        <taxon>Australaves</taxon>
        <taxon>Passeriformes</taxon>
        <taxon>Sylvioidea</taxon>
        <taxon>Timaliidae</taxon>
        <taxon>Cyanoderma</taxon>
    </lineage>
</organism>
<evidence type="ECO:0000313" key="24">
    <source>
        <dbReference type="Ensembl" id="ENSCRFP00000003669.1"/>
    </source>
</evidence>
<evidence type="ECO:0000256" key="2">
    <source>
        <dbReference type="ARBA" id="ARBA00004606"/>
    </source>
</evidence>
<evidence type="ECO:0000256" key="14">
    <source>
        <dbReference type="ARBA" id="ARBA00023136"/>
    </source>
</evidence>
<feature type="compositionally biased region" description="Low complexity" evidence="21">
    <location>
        <begin position="400"/>
        <end position="409"/>
    </location>
</feature>
<evidence type="ECO:0000256" key="10">
    <source>
        <dbReference type="ARBA" id="ARBA00022723"/>
    </source>
</evidence>
<comment type="subunit">
    <text evidence="5">Homodimer; disulfide-linked.</text>
</comment>
<evidence type="ECO:0000256" key="1">
    <source>
        <dbReference type="ARBA" id="ARBA00001936"/>
    </source>
</evidence>
<evidence type="ECO:0000256" key="4">
    <source>
        <dbReference type="ARBA" id="ARBA00006462"/>
    </source>
</evidence>
<evidence type="ECO:0000256" key="19">
    <source>
        <dbReference type="ARBA" id="ARBA00048842"/>
    </source>
</evidence>
<keyword evidence="15" id="KW-1015">Disulfide bond</keyword>
<evidence type="ECO:0000256" key="3">
    <source>
        <dbReference type="ARBA" id="ARBA00004922"/>
    </source>
</evidence>
<evidence type="ECO:0000256" key="8">
    <source>
        <dbReference type="ARBA" id="ARBA00022679"/>
    </source>
</evidence>
<reference evidence="24" key="2">
    <citation type="submission" date="2025-09" db="UniProtKB">
        <authorList>
            <consortium name="Ensembl"/>
        </authorList>
    </citation>
    <scope>IDENTIFICATION</scope>
</reference>
<dbReference type="AlphaFoldDB" id="A0A8C3NVV7"/>
<dbReference type="FunFam" id="3.90.550.50:FF:000017">
    <property type="entry name" value="Glycoprotein-N-acetylgalactosamine 3-beta-galactosyltransferase 1"/>
    <property type="match status" value="1"/>
</dbReference>
<reference evidence="24" key="1">
    <citation type="submission" date="2025-08" db="UniProtKB">
        <authorList>
            <consortium name="Ensembl"/>
        </authorList>
    </citation>
    <scope>IDENTIFICATION</scope>
</reference>